<accession>A0A7S2PPT2</accession>
<dbReference type="InterPro" id="IPR036388">
    <property type="entry name" value="WH-like_DNA-bd_sf"/>
</dbReference>
<feature type="domain" description="Conserved virulence factor B-like winged helix" evidence="1">
    <location>
        <begin position="176"/>
        <end position="235"/>
    </location>
</feature>
<protein>
    <recommendedName>
        <fullName evidence="1">Conserved virulence factor B-like winged helix domain-containing protein</fullName>
    </recommendedName>
</protein>
<sequence length="240" mass="26289">MALTAMPVRSAVSRGLSVIAPKSRCAQATTAFGSTLSFLEQRPTRSSALFYSATRKFDDKLDFSRGDHIQVEIVRFGRLGASVEVIARSHREEDLINEDEPAIAEGLILQKEIHYFREKRNGLDVIVGEILPAFVENVREVPVMRRGEEMSGEIRTKLDICLRPPGGVAKAMGLAEEIMEKLQESPDGFINVGDKSSPGDINKMFPGASKGAFKKAVSLLFKNGKVIPSPDRVSLASKSK</sequence>
<dbReference type="Pfam" id="PF17783">
    <property type="entry name" value="WHD_CvfB"/>
    <property type="match status" value="1"/>
</dbReference>
<dbReference type="InterPro" id="IPR040764">
    <property type="entry name" value="CvfB_WH"/>
</dbReference>
<dbReference type="AlphaFoldDB" id="A0A7S2PPT2"/>
<reference evidence="2" key="1">
    <citation type="submission" date="2021-01" db="EMBL/GenBank/DDBJ databases">
        <authorList>
            <person name="Corre E."/>
            <person name="Pelletier E."/>
            <person name="Niang G."/>
            <person name="Scheremetjew M."/>
            <person name="Finn R."/>
            <person name="Kale V."/>
            <person name="Holt S."/>
            <person name="Cochrane G."/>
            <person name="Meng A."/>
            <person name="Brown T."/>
            <person name="Cohen L."/>
        </authorList>
    </citation>
    <scope>NUCLEOTIDE SEQUENCE</scope>
    <source>
        <strain evidence="2">B650</strain>
    </source>
</reference>
<evidence type="ECO:0000259" key="1">
    <source>
        <dbReference type="Pfam" id="PF17783"/>
    </source>
</evidence>
<name>A0A7S2PPT2_9STRA</name>
<evidence type="ECO:0000313" key="2">
    <source>
        <dbReference type="EMBL" id="CAD9612224.1"/>
    </source>
</evidence>
<dbReference type="PANTHER" id="PTHR37296">
    <property type="entry name" value="CONSERVED VIRULENCE FACTOR B"/>
    <property type="match status" value="1"/>
</dbReference>
<dbReference type="InterPro" id="IPR014464">
    <property type="entry name" value="CvfB_fam"/>
</dbReference>
<organism evidence="2">
    <name type="scientific">Leptocylindrus danicus</name>
    <dbReference type="NCBI Taxonomy" id="163516"/>
    <lineage>
        <taxon>Eukaryota</taxon>
        <taxon>Sar</taxon>
        <taxon>Stramenopiles</taxon>
        <taxon>Ochrophyta</taxon>
        <taxon>Bacillariophyta</taxon>
        <taxon>Coscinodiscophyceae</taxon>
        <taxon>Chaetocerotophycidae</taxon>
        <taxon>Leptocylindrales</taxon>
        <taxon>Leptocylindraceae</taxon>
        <taxon>Leptocylindrus</taxon>
    </lineage>
</organism>
<dbReference type="Gene3D" id="1.10.10.10">
    <property type="entry name" value="Winged helix-like DNA-binding domain superfamily/Winged helix DNA-binding domain"/>
    <property type="match status" value="1"/>
</dbReference>
<dbReference type="EMBL" id="HBGY01032558">
    <property type="protein sequence ID" value="CAD9612224.1"/>
    <property type="molecule type" value="Transcribed_RNA"/>
</dbReference>
<dbReference type="PANTHER" id="PTHR37296:SF1">
    <property type="entry name" value="CONSERVED VIRULENCE FACTOR B"/>
    <property type="match status" value="1"/>
</dbReference>
<proteinExistence type="predicted"/>
<gene>
    <name evidence="2" type="ORF">LDAN0321_LOCUS20366</name>
</gene>